<dbReference type="AlphaFoldDB" id="A0A2W4WI37"/>
<feature type="domain" description="Abortive phage infection protein C-terminal" evidence="1">
    <location>
        <begin position="240"/>
        <end position="555"/>
    </location>
</feature>
<evidence type="ECO:0000259" key="1">
    <source>
        <dbReference type="Pfam" id="PF10592"/>
    </source>
</evidence>
<evidence type="ECO:0000313" key="4">
    <source>
        <dbReference type="Proteomes" id="UP000249467"/>
    </source>
</evidence>
<evidence type="ECO:0000259" key="2">
    <source>
        <dbReference type="Pfam" id="PF22879"/>
    </source>
</evidence>
<dbReference type="Pfam" id="PF22879">
    <property type="entry name" value="AIPR_N"/>
    <property type="match status" value="1"/>
</dbReference>
<dbReference type="InterPro" id="IPR018891">
    <property type="entry name" value="AIPR_C"/>
</dbReference>
<evidence type="ECO:0000313" key="3">
    <source>
        <dbReference type="EMBL" id="PZO44190.1"/>
    </source>
</evidence>
<dbReference type="Proteomes" id="UP000249467">
    <property type="component" value="Unassembled WGS sequence"/>
</dbReference>
<organism evidence="3 4">
    <name type="scientific">Pseudanabaena frigida</name>
    <dbReference type="NCBI Taxonomy" id="945775"/>
    <lineage>
        <taxon>Bacteria</taxon>
        <taxon>Bacillati</taxon>
        <taxon>Cyanobacteriota</taxon>
        <taxon>Cyanophyceae</taxon>
        <taxon>Pseudanabaenales</taxon>
        <taxon>Pseudanabaenaceae</taxon>
        <taxon>Pseudanabaena</taxon>
    </lineage>
</organism>
<accession>A0A2W4WI37</accession>
<reference evidence="3 4" key="1">
    <citation type="submission" date="2018-04" db="EMBL/GenBank/DDBJ databases">
        <authorList>
            <person name="Go L.Y."/>
            <person name="Mitchell J.A."/>
        </authorList>
    </citation>
    <scope>NUCLEOTIDE SEQUENCE [LARGE SCALE GENOMIC DNA]</scope>
    <source>
        <strain evidence="3">ULC066bin1</strain>
    </source>
</reference>
<proteinExistence type="predicted"/>
<comment type="caution">
    <text evidence="3">The sequence shown here is derived from an EMBL/GenBank/DDBJ whole genome shotgun (WGS) entry which is preliminary data.</text>
</comment>
<dbReference type="Pfam" id="PF10592">
    <property type="entry name" value="AIPR"/>
    <property type="match status" value="1"/>
</dbReference>
<feature type="domain" description="Abortive infection phage resistance protein N-terminal" evidence="2">
    <location>
        <begin position="36"/>
        <end position="181"/>
    </location>
</feature>
<gene>
    <name evidence="3" type="ORF">DCF19_03030</name>
</gene>
<protein>
    <submittedName>
        <fullName evidence="3">Abortive phage infection protein</fullName>
    </submittedName>
</protein>
<reference evidence="3 4" key="2">
    <citation type="submission" date="2018-06" db="EMBL/GenBank/DDBJ databases">
        <title>Metagenomic assembly of (sub)arctic Cyanobacteria and their associated microbiome from non-axenic cultures.</title>
        <authorList>
            <person name="Baurain D."/>
        </authorList>
    </citation>
    <scope>NUCLEOTIDE SEQUENCE [LARGE SCALE GENOMIC DNA]</scope>
    <source>
        <strain evidence="3">ULC066bin1</strain>
    </source>
</reference>
<name>A0A2W4WI37_9CYAN</name>
<sequence length="582" mass="67109">MDENAELQQFSQDLLQEVIANSDNEEDEGLFPEEIFTRIFIDHLCDAGELEDGEVCHHQSRGIKVNGYNYHEVEGRLDLFVSIFNQKTPPVTISKNDVDTAIKRLKGFLEQSCKGLYKSLEEASPAYDLAEWIYKHKKQLSNFRLFIFTDGLVTTQQFKESAVVGERIFSINVWDIRRLYRCVNSGKKREAIEIDFEERFGKAISCLRIPEASSDYDCCMLIIPGEILRNLYADYGSRLLERNVRSFLQARGKVNKGIRKTIIEEPERFLAYNNGISATAESVRFVDNGHAVASIKDLQIVNGGQTTASIYQTARKDKADLSKVYVQAKLTIVKSKRIDIDEIVPLISRYANSQNKVNEADFSANEPFHIQIEEFSRTIWASATDGSQRQTHWFYERARGQYLEAKNKETTAARKRIFEETYPKYQVFTKTDLAKFQHTFEQLPHFVSRGAQKNFAEFTAQWADKKDVTEVDIDYFKHLIAKAILFKTTEKIVQQQKFGGYRANIVTYTLAYLSASAPQYIDLDYIWKLQTLPIRLQEVIKKVSFKVYESITAPPEGKSKNVTEWCKQLDCWNKVKSLDIKL</sequence>
<dbReference type="EMBL" id="QBML01000003">
    <property type="protein sequence ID" value="PZO44190.1"/>
    <property type="molecule type" value="Genomic_DNA"/>
</dbReference>
<dbReference type="InterPro" id="IPR055101">
    <property type="entry name" value="AIPR_N"/>
</dbReference>